<evidence type="ECO:0000313" key="2">
    <source>
        <dbReference type="EMBL" id="KIJ34210.1"/>
    </source>
</evidence>
<dbReference type="PANTHER" id="PTHR38248:SF2">
    <property type="entry name" value="FUNK1 11"/>
    <property type="match status" value="1"/>
</dbReference>
<dbReference type="InterPro" id="IPR040976">
    <property type="entry name" value="Pkinase_fungal"/>
</dbReference>
<dbReference type="InterPro" id="IPR011009">
    <property type="entry name" value="Kinase-like_dom_sf"/>
</dbReference>
<accession>A0A0C9V9R0</accession>
<name>A0A0C9V9R0_SPHS4</name>
<dbReference type="Gene3D" id="1.10.510.10">
    <property type="entry name" value="Transferase(Phosphotransferase) domain 1"/>
    <property type="match status" value="1"/>
</dbReference>
<organism evidence="2 3">
    <name type="scientific">Sphaerobolus stellatus (strain SS14)</name>
    <dbReference type="NCBI Taxonomy" id="990650"/>
    <lineage>
        <taxon>Eukaryota</taxon>
        <taxon>Fungi</taxon>
        <taxon>Dikarya</taxon>
        <taxon>Basidiomycota</taxon>
        <taxon>Agaricomycotina</taxon>
        <taxon>Agaricomycetes</taxon>
        <taxon>Phallomycetidae</taxon>
        <taxon>Geastrales</taxon>
        <taxon>Sphaerobolaceae</taxon>
        <taxon>Sphaerobolus</taxon>
    </lineage>
</organism>
<proteinExistence type="predicted"/>
<feature type="non-terminal residue" evidence="2">
    <location>
        <position position="149"/>
    </location>
</feature>
<dbReference type="OrthoDB" id="5584477at2759"/>
<gene>
    <name evidence="2" type="ORF">M422DRAFT_138163</name>
</gene>
<dbReference type="EMBL" id="KN837202">
    <property type="protein sequence ID" value="KIJ34210.1"/>
    <property type="molecule type" value="Genomic_DNA"/>
</dbReference>
<dbReference type="AlphaFoldDB" id="A0A0C9V9R0"/>
<feature type="domain" description="Protein kinase" evidence="1">
    <location>
        <begin position="1"/>
        <end position="149"/>
    </location>
</feature>
<dbReference type="PANTHER" id="PTHR38248">
    <property type="entry name" value="FUNK1 6"/>
    <property type="match status" value="1"/>
</dbReference>
<dbReference type="GO" id="GO:0004672">
    <property type="term" value="F:protein kinase activity"/>
    <property type="evidence" value="ECO:0007669"/>
    <property type="project" value="InterPro"/>
</dbReference>
<evidence type="ECO:0000313" key="3">
    <source>
        <dbReference type="Proteomes" id="UP000054279"/>
    </source>
</evidence>
<dbReference type="Pfam" id="PF17667">
    <property type="entry name" value="Pkinase_fungal"/>
    <property type="match status" value="1"/>
</dbReference>
<sequence>KVEIRVQSRVFISTQGKPLTSAKGPKQLLQGVLHAMLGHWVLFKAGWLHRDVNIGNVLLMMEPEARKSIEKFELGEYYFNECNGFIIDGDLAVRWNDITHEDAQRRSGTPPFMSINLINSLVRGGEIYHTPIDDLESFVWVLLWAMFNI</sequence>
<dbReference type="PROSITE" id="PS50011">
    <property type="entry name" value="PROTEIN_KINASE_DOM"/>
    <property type="match status" value="1"/>
</dbReference>
<dbReference type="SUPFAM" id="SSF56112">
    <property type="entry name" value="Protein kinase-like (PK-like)"/>
    <property type="match status" value="1"/>
</dbReference>
<protein>
    <recommendedName>
        <fullName evidence="1">Protein kinase domain-containing protein</fullName>
    </recommendedName>
</protein>
<dbReference type="Proteomes" id="UP000054279">
    <property type="component" value="Unassembled WGS sequence"/>
</dbReference>
<reference evidence="2 3" key="1">
    <citation type="submission" date="2014-06" db="EMBL/GenBank/DDBJ databases">
        <title>Evolutionary Origins and Diversification of the Mycorrhizal Mutualists.</title>
        <authorList>
            <consortium name="DOE Joint Genome Institute"/>
            <consortium name="Mycorrhizal Genomics Consortium"/>
            <person name="Kohler A."/>
            <person name="Kuo A."/>
            <person name="Nagy L.G."/>
            <person name="Floudas D."/>
            <person name="Copeland A."/>
            <person name="Barry K.W."/>
            <person name="Cichocki N."/>
            <person name="Veneault-Fourrey C."/>
            <person name="LaButti K."/>
            <person name="Lindquist E.A."/>
            <person name="Lipzen A."/>
            <person name="Lundell T."/>
            <person name="Morin E."/>
            <person name="Murat C."/>
            <person name="Riley R."/>
            <person name="Ohm R."/>
            <person name="Sun H."/>
            <person name="Tunlid A."/>
            <person name="Henrissat B."/>
            <person name="Grigoriev I.V."/>
            <person name="Hibbett D.S."/>
            <person name="Martin F."/>
        </authorList>
    </citation>
    <scope>NUCLEOTIDE SEQUENCE [LARGE SCALE GENOMIC DNA]</scope>
    <source>
        <strain evidence="2 3">SS14</strain>
    </source>
</reference>
<feature type="non-terminal residue" evidence="2">
    <location>
        <position position="1"/>
    </location>
</feature>
<keyword evidence="3" id="KW-1185">Reference proteome</keyword>
<evidence type="ECO:0000259" key="1">
    <source>
        <dbReference type="PROSITE" id="PS50011"/>
    </source>
</evidence>
<dbReference type="GO" id="GO:0005524">
    <property type="term" value="F:ATP binding"/>
    <property type="evidence" value="ECO:0007669"/>
    <property type="project" value="InterPro"/>
</dbReference>
<dbReference type="InterPro" id="IPR000719">
    <property type="entry name" value="Prot_kinase_dom"/>
</dbReference>
<dbReference type="HOGENOM" id="CLU_147763_0_0_1"/>